<name>A0A4Y2SN83_ARAVE</name>
<feature type="region of interest" description="Disordered" evidence="1">
    <location>
        <begin position="111"/>
        <end position="132"/>
    </location>
</feature>
<evidence type="ECO:0000313" key="3">
    <source>
        <dbReference type="EMBL" id="GBN88555.1"/>
    </source>
</evidence>
<feature type="compositionally biased region" description="Basic and acidic residues" evidence="1">
    <location>
        <begin position="123"/>
        <end position="132"/>
    </location>
</feature>
<organism evidence="3 4">
    <name type="scientific">Araneus ventricosus</name>
    <name type="common">Orbweaver spider</name>
    <name type="synonym">Epeira ventricosa</name>
    <dbReference type="NCBI Taxonomy" id="182803"/>
    <lineage>
        <taxon>Eukaryota</taxon>
        <taxon>Metazoa</taxon>
        <taxon>Ecdysozoa</taxon>
        <taxon>Arthropoda</taxon>
        <taxon>Chelicerata</taxon>
        <taxon>Arachnida</taxon>
        <taxon>Araneae</taxon>
        <taxon>Araneomorphae</taxon>
        <taxon>Entelegynae</taxon>
        <taxon>Araneoidea</taxon>
        <taxon>Araneidae</taxon>
        <taxon>Araneus</taxon>
    </lineage>
</organism>
<sequence>MFFLPARTFSHEKTVEHFSTRPQTASQPHLVVIKRTFAKVASASRERPQYTGINNCQRAHMVGYQEISGVLSCHTCIALVVVKPRNLPTVGIDHWGVRRLVVGRVAVRLSSGRKGRRSSSPSGRDKKEGCWT</sequence>
<proteinExistence type="predicted"/>
<accession>A0A4Y2SN83</accession>
<dbReference type="Proteomes" id="UP000499080">
    <property type="component" value="Unassembled WGS sequence"/>
</dbReference>
<reference evidence="3 4" key="1">
    <citation type="journal article" date="2019" name="Sci. Rep.">
        <title>Orb-weaving spider Araneus ventricosus genome elucidates the spidroin gene catalogue.</title>
        <authorList>
            <person name="Kono N."/>
            <person name="Nakamura H."/>
            <person name="Ohtoshi R."/>
            <person name="Moran D.A.P."/>
            <person name="Shinohara A."/>
            <person name="Yoshida Y."/>
            <person name="Fujiwara M."/>
            <person name="Mori M."/>
            <person name="Tomita M."/>
            <person name="Arakawa K."/>
        </authorList>
    </citation>
    <scope>NUCLEOTIDE SEQUENCE [LARGE SCALE GENOMIC DNA]</scope>
</reference>
<protein>
    <submittedName>
        <fullName evidence="3">Uncharacterized protein</fullName>
    </submittedName>
</protein>
<comment type="caution">
    <text evidence="3">The sequence shown here is derived from an EMBL/GenBank/DDBJ whole genome shotgun (WGS) entry which is preliminary data.</text>
</comment>
<gene>
    <name evidence="3" type="ORF">AVEN_186350_1</name>
    <name evidence="2" type="ORF">AVEN_270764_1</name>
</gene>
<keyword evidence="4" id="KW-1185">Reference proteome</keyword>
<evidence type="ECO:0000313" key="2">
    <source>
        <dbReference type="EMBL" id="GBN88527.1"/>
    </source>
</evidence>
<evidence type="ECO:0000313" key="4">
    <source>
        <dbReference type="Proteomes" id="UP000499080"/>
    </source>
</evidence>
<dbReference type="EMBL" id="BGPR01022325">
    <property type="protein sequence ID" value="GBN88527.1"/>
    <property type="molecule type" value="Genomic_DNA"/>
</dbReference>
<evidence type="ECO:0000256" key="1">
    <source>
        <dbReference type="SAM" id="MobiDB-lite"/>
    </source>
</evidence>
<dbReference type="EMBL" id="BGPR01022340">
    <property type="protein sequence ID" value="GBN88555.1"/>
    <property type="molecule type" value="Genomic_DNA"/>
</dbReference>
<dbReference type="AlphaFoldDB" id="A0A4Y2SN83"/>